<reference evidence="8 9" key="2">
    <citation type="submission" date="2020-08" db="EMBL/GenBank/DDBJ databases">
        <authorList>
            <person name="Ueki A."/>
            <person name="Tonouchi A."/>
        </authorList>
    </citation>
    <scope>NUCLEOTIDE SEQUENCE [LARGE SCALE GENOMIC DNA]</scope>
    <source>
        <strain evidence="8 9">CTTW</strain>
    </source>
</reference>
<keyword evidence="6 7" id="KW-0472">Membrane</keyword>
<accession>A0A7I8DP93</accession>
<dbReference type="InterPro" id="IPR002528">
    <property type="entry name" value="MATE_fam"/>
</dbReference>
<feature type="transmembrane region" description="Helical" evidence="7">
    <location>
        <begin position="201"/>
        <end position="220"/>
    </location>
</feature>
<dbReference type="RefSeq" id="WP_185255307.1">
    <property type="nucleotide sequence ID" value="NZ_AP023368.1"/>
</dbReference>
<evidence type="ECO:0000256" key="2">
    <source>
        <dbReference type="ARBA" id="ARBA00022448"/>
    </source>
</evidence>
<name>A0A7I8DP93_9FIRM</name>
<feature type="transmembrane region" description="Helical" evidence="7">
    <location>
        <begin position="64"/>
        <end position="87"/>
    </location>
</feature>
<dbReference type="PIRSF" id="PIRSF006603">
    <property type="entry name" value="DinF"/>
    <property type="match status" value="1"/>
</dbReference>
<sequence length="454" mass="50134">MKIEHNSKMSITEGVIWKQILLYFFPLLFGTFFQQLYNTIDAVVVGRYVGKAALSAVGGATGTLINVLIGFFIGLSSGATVIISQYYGGKKKEEVKDSVHTAIALAITGGLIIMLIGFFGSPYALKLMGTPKEIYQDALTFIRIYFLGTVFNVVYNMGAGILRAIGDSKRPLYFLIISCGVNIILDLLFVVVFHWGVGGTAAATVLSQLLSACLICMVLMKSDDCYKLYLSKIRFHKEILNRIIHIGLPGGAQSLMYSTSNLLIQSSMNSFNINVLAAWTAYGKIDGIFWMIMNSFGVSVTTFVGQNYGAGKQDRVQKGIRVCFGFAMASALFLSVTISIFAASIMGIFNKDPAVIREGLKILHFLVPTYCTYVLIEILSGALRGMGQAVVPFLLTFFGVCVLRITWILTAVPVWHEVRTVIFSYPMTWSVTSILFLIYYFYYKKKTGLVNINL</sequence>
<proteinExistence type="predicted"/>
<feature type="transmembrane region" description="Helical" evidence="7">
    <location>
        <begin position="288"/>
        <end position="310"/>
    </location>
</feature>
<evidence type="ECO:0000256" key="3">
    <source>
        <dbReference type="ARBA" id="ARBA00022475"/>
    </source>
</evidence>
<keyword evidence="4 7" id="KW-0812">Transmembrane</keyword>
<dbReference type="GO" id="GO:0005886">
    <property type="term" value="C:plasma membrane"/>
    <property type="evidence" value="ECO:0007669"/>
    <property type="project" value="UniProtKB-SubCell"/>
</dbReference>
<feature type="transmembrane region" description="Helical" evidence="7">
    <location>
        <begin position="99"/>
        <end position="124"/>
    </location>
</feature>
<feature type="transmembrane region" description="Helical" evidence="7">
    <location>
        <begin position="20"/>
        <end position="37"/>
    </location>
</feature>
<feature type="transmembrane region" description="Helical" evidence="7">
    <location>
        <begin position="144"/>
        <end position="165"/>
    </location>
</feature>
<feature type="transmembrane region" description="Helical" evidence="7">
    <location>
        <begin position="172"/>
        <end position="195"/>
    </location>
</feature>
<evidence type="ECO:0000256" key="7">
    <source>
        <dbReference type="SAM" id="Phobius"/>
    </source>
</evidence>
<dbReference type="InterPro" id="IPR048279">
    <property type="entry name" value="MdtK-like"/>
</dbReference>
<evidence type="ECO:0000256" key="6">
    <source>
        <dbReference type="ARBA" id="ARBA00023136"/>
    </source>
</evidence>
<dbReference type="GO" id="GO:0015297">
    <property type="term" value="F:antiporter activity"/>
    <property type="evidence" value="ECO:0007669"/>
    <property type="project" value="InterPro"/>
</dbReference>
<evidence type="ECO:0000256" key="1">
    <source>
        <dbReference type="ARBA" id="ARBA00004651"/>
    </source>
</evidence>
<dbReference type="AlphaFoldDB" id="A0A7I8DP93"/>
<protein>
    <submittedName>
        <fullName evidence="8">MATE family efflux transporter</fullName>
    </submittedName>
</protein>
<dbReference type="PANTHER" id="PTHR43549:SF3">
    <property type="entry name" value="MULTIDRUG RESISTANCE PROTEIN YPNP-RELATED"/>
    <property type="match status" value="1"/>
</dbReference>
<evidence type="ECO:0000313" key="8">
    <source>
        <dbReference type="EMBL" id="BCJ99547.1"/>
    </source>
</evidence>
<evidence type="ECO:0000256" key="5">
    <source>
        <dbReference type="ARBA" id="ARBA00022989"/>
    </source>
</evidence>
<feature type="transmembrane region" description="Helical" evidence="7">
    <location>
        <begin position="390"/>
        <end position="410"/>
    </location>
</feature>
<dbReference type="PANTHER" id="PTHR43549">
    <property type="entry name" value="MULTIDRUG RESISTANCE PROTEIN YPNP-RELATED"/>
    <property type="match status" value="1"/>
</dbReference>
<dbReference type="NCBIfam" id="TIGR00797">
    <property type="entry name" value="matE"/>
    <property type="match status" value="1"/>
</dbReference>
<dbReference type="GO" id="GO:0042910">
    <property type="term" value="F:xenobiotic transmembrane transporter activity"/>
    <property type="evidence" value="ECO:0007669"/>
    <property type="project" value="InterPro"/>
</dbReference>
<evidence type="ECO:0000256" key="4">
    <source>
        <dbReference type="ARBA" id="ARBA00022692"/>
    </source>
</evidence>
<dbReference type="CDD" id="cd13138">
    <property type="entry name" value="MATE_yoeA_like"/>
    <property type="match status" value="1"/>
</dbReference>
<feature type="transmembrane region" description="Helical" evidence="7">
    <location>
        <begin position="422"/>
        <end position="442"/>
    </location>
</feature>
<gene>
    <name evidence="8" type="ORF">bsdcttw_25880</name>
</gene>
<keyword evidence="5 7" id="KW-1133">Transmembrane helix</keyword>
<dbReference type="Pfam" id="PF01554">
    <property type="entry name" value="MatE"/>
    <property type="match status" value="2"/>
</dbReference>
<keyword evidence="2" id="KW-0813">Transport</keyword>
<feature type="transmembrane region" description="Helical" evidence="7">
    <location>
        <begin position="362"/>
        <end position="383"/>
    </location>
</feature>
<dbReference type="Proteomes" id="UP000515703">
    <property type="component" value="Chromosome"/>
</dbReference>
<dbReference type="KEGG" id="acht:bsdcttw_25880"/>
<comment type="subcellular location">
    <subcellularLocation>
        <location evidence="1">Cell membrane</location>
        <topology evidence="1">Multi-pass membrane protein</topology>
    </subcellularLocation>
</comment>
<evidence type="ECO:0000313" key="9">
    <source>
        <dbReference type="Proteomes" id="UP000515703"/>
    </source>
</evidence>
<dbReference type="InterPro" id="IPR052031">
    <property type="entry name" value="Membrane_Transporter-Flippase"/>
</dbReference>
<keyword evidence="3" id="KW-1003">Cell membrane</keyword>
<reference evidence="8 9" key="1">
    <citation type="submission" date="2020-08" db="EMBL/GenBank/DDBJ databases">
        <title>Draft genome sequencing of an Anaerocolumna strain isolated from anoxic soil subjected to BSD treatment.</title>
        <authorList>
            <person name="Uek A."/>
            <person name="Tonouchi A."/>
        </authorList>
    </citation>
    <scope>NUCLEOTIDE SEQUENCE [LARGE SCALE GENOMIC DNA]</scope>
    <source>
        <strain evidence="8 9">CTTW</strain>
    </source>
</reference>
<organism evidence="8 9">
    <name type="scientific">Anaerocolumna chitinilytica</name>
    <dbReference type="NCBI Taxonomy" id="1727145"/>
    <lineage>
        <taxon>Bacteria</taxon>
        <taxon>Bacillati</taxon>
        <taxon>Bacillota</taxon>
        <taxon>Clostridia</taxon>
        <taxon>Lachnospirales</taxon>
        <taxon>Lachnospiraceae</taxon>
        <taxon>Anaerocolumna</taxon>
    </lineage>
</organism>
<keyword evidence="9" id="KW-1185">Reference proteome</keyword>
<dbReference type="EMBL" id="AP023368">
    <property type="protein sequence ID" value="BCJ99547.1"/>
    <property type="molecule type" value="Genomic_DNA"/>
</dbReference>
<feature type="transmembrane region" description="Helical" evidence="7">
    <location>
        <begin position="322"/>
        <end position="350"/>
    </location>
</feature>